<dbReference type="SUPFAM" id="SSF54909">
    <property type="entry name" value="Dimeric alpha+beta barrel"/>
    <property type="match status" value="1"/>
</dbReference>
<dbReference type="RefSeq" id="WP_038068848.1">
    <property type="nucleotide sequence ID" value="NZ_FOVB01000015.1"/>
</dbReference>
<dbReference type="PANTHER" id="PTHR30154">
    <property type="entry name" value="LEUCINE-RESPONSIVE REGULATORY PROTEIN"/>
    <property type="match status" value="1"/>
</dbReference>
<evidence type="ECO:0000256" key="1">
    <source>
        <dbReference type="ARBA" id="ARBA00023015"/>
    </source>
</evidence>
<evidence type="ECO:0000313" key="6">
    <source>
        <dbReference type="Proteomes" id="UP000027725"/>
    </source>
</evidence>
<evidence type="ECO:0000313" key="5">
    <source>
        <dbReference type="EMBL" id="KEP68301.1"/>
    </source>
</evidence>
<keyword evidence="6" id="KW-1185">Reference proteome</keyword>
<accession>A0A074T953</accession>
<dbReference type="Pfam" id="PF01037">
    <property type="entry name" value="AsnC_trans_reg"/>
    <property type="match status" value="1"/>
</dbReference>
<dbReference type="PRINTS" id="PR00033">
    <property type="entry name" value="HTHASNC"/>
</dbReference>
<dbReference type="AlphaFoldDB" id="A0A074T953"/>
<dbReference type="eggNOG" id="COG1522">
    <property type="taxonomic scope" value="Bacteria"/>
</dbReference>
<evidence type="ECO:0000256" key="3">
    <source>
        <dbReference type="ARBA" id="ARBA00023163"/>
    </source>
</evidence>
<reference evidence="5 6" key="1">
    <citation type="submission" date="2014-03" db="EMBL/GenBank/DDBJ databases">
        <title>The draft genome sequence of Thioclava dalianensis DLFJ1-1.</title>
        <authorList>
            <person name="Lai Q."/>
            <person name="Shao Z."/>
        </authorList>
    </citation>
    <scope>NUCLEOTIDE SEQUENCE [LARGE SCALE GENOMIC DNA]</scope>
    <source>
        <strain evidence="5 6">DLFJ1-1</strain>
    </source>
</reference>
<feature type="domain" description="HTH asnC-type" evidence="4">
    <location>
        <begin position="1"/>
        <end position="62"/>
    </location>
</feature>
<dbReference type="Pfam" id="PF13412">
    <property type="entry name" value="HTH_24"/>
    <property type="match status" value="1"/>
</dbReference>
<dbReference type="Proteomes" id="UP000027725">
    <property type="component" value="Unassembled WGS sequence"/>
</dbReference>
<dbReference type="InterPro" id="IPR036388">
    <property type="entry name" value="WH-like_DNA-bd_sf"/>
</dbReference>
<proteinExistence type="predicted"/>
<protein>
    <submittedName>
        <fullName evidence="5">AsnC family transcriptional regulator</fullName>
    </submittedName>
</protein>
<name>A0A074T953_9RHOB</name>
<keyword evidence="3" id="KW-0804">Transcription</keyword>
<dbReference type="SUPFAM" id="SSF46785">
    <property type="entry name" value="Winged helix' DNA-binding domain"/>
    <property type="match status" value="1"/>
</dbReference>
<evidence type="ECO:0000256" key="2">
    <source>
        <dbReference type="ARBA" id="ARBA00023125"/>
    </source>
</evidence>
<dbReference type="InterPro" id="IPR036390">
    <property type="entry name" value="WH_DNA-bd_sf"/>
</dbReference>
<dbReference type="STRING" id="1185766.SAMN05216224_1156"/>
<dbReference type="InterPro" id="IPR000485">
    <property type="entry name" value="AsnC-type_HTH_dom"/>
</dbReference>
<dbReference type="GO" id="GO:0043565">
    <property type="term" value="F:sequence-specific DNA binding"/>
    <property type="evidence" value="ECO:0007669"/>
    <property type="project" value="InterPro"/>
</dbReference>
<dbReference type="GO" id="GO:0005829">
    <property type="term" value="C:cytosol"/>
    <property type="evidence" value="ECO:0007669"/>
    <property type="project" value="TreeGrafter"/>
</dbReference>
<dbReference type="SMART" id="SM00344">
    <property type="entry name" value="HTH_ASNC"/>
    <property type="match status" value="1"/>
</dbReference>
<dbReference type="InterPro" id="IPR019888">
    <property type="entry name" value="Tscrpt_reg_AsnC-like"/>
</dbReference>
<dbReference type="Gene3D" id="1.10.10.10">
    <property type="entry name" value="Winged helix-like DNA-binding domain superfamily/Winged helix DNA-binding domain"/>
    <property type="match status" value="1"/>
</dbReference>
<dbReference type="EMBL" id="JHEH01000037">
    <property type="protein sequence ID" value="KEP68301.1"/>
    <property type="molecule type" value="Genomic_DNA"/>
</dbReference>
<sequence>MDLVDIDLLRRLEENARLSFAELAEQMQMTKTPVWKRVKALESSGAIQGYRTRLDPKVLGFELEAMIEVTLSFDAAEAFERAVLRHPAILRCHATTGEYDYLLHVLARDMTEMDDLIRYDVARFPGVTRTRSSVVTRAIKREQSLAELMRARR</sequence>
<evidence type="ECO:0000259" key="4">
    <source>
        <dbReference type="PROSITE" id="PS50956"/>
    </source>
</evidence>
<dbReference type="PROSITE" id="PS50956">
    <property type="entry name" value="HTH_ASNC_2"/>
    <property type="match status" value="1"/>
</dbReference>
<keyword evidence="2" id="KW-0238">DNA-binding</keyword>
<organism evidence="5 6">
    <name type="scientific">Thioclava dalianensis</name>
    <dbReference type="NCBI Taxonomy" id="1185766"/>
    <lineage>
        <taxon>Bacteria</taxon>
        <taxon>Pseudomonadati</taxon>
        <taxon>Pseudomonadota</taxon>
        <taxon>Alphaproteobacteria</taxon>
        <taxon>Rhodobacterales</taxon>
        <taxon>Paracoccaceae</taxon>
        <taxon>Thioclava</taxon>
    </lineage>
</organism>
<gene>
    <name evidence="5" type="ORF">DL1_12445</name>
</gene>
<dbReference type="PANTHER" id="PTHR30154:SF34">
    <property type="entry name" value="TRANSCRIPTIONAL REGULATOR AZLB"/>
    <property type="match status" value="1"/>
</dbReference>
<dbReference type="OrthoDB" id="7856348at2"/>
<dbReference type="GO" id="GO:0043200">
    <property type="term" value="P:response to amino acid"/>
    <property type="evidence" value="ECO:0007669"/>
    <property type="project" value="TreeGrafter"/>
</dbReference>
<dbReference type="InterPro" id="IPR019887">
    <property type="entry name" value="Tscrpt_reg_AsnC/Lrp_C"/>
</dbReference>
<comment type="caution">
    <text evidence="5">The sequence shown here is derived from an EMBL/GenBank/DDBJ whole genome shotgun (WGS) entry which is preliminary data.</text>
</comment>
<dbReference type="Gene3D" id="3.30.70.920">
    <property type="match status" value="1"/>
</dbReference>
<dbReference type="InterPro" id="IPR011008">
    <property type="entry name" value="Dimeric_a/b-barrel"/>
</dbReference>
<keyword evidence="1" id="KW-0805">Transcription regulation</keyword>